<name>A0A4T0X532_9ASCO</name>
<evidence type="ECO:0000256" key="1">
    <source>
        <dbReference type="ARBA" id="ARBA00022593"/>
    </source>
</evidence>
<dbReference type="STRING" id="52247.A0A4T0X532"/>
<comment type="subcellular location">
    <subcellularLocation>
        <location evidence="4">Peroxisome membrane</location>
    </subcellularLocation>
</comment>
<dbReference type="OrthoDB" id="411017at2759"/>
<protein>
    <recommendedName>
        <fullName evidence="7">Peroxisomal membrane protein PEX11</fullName>
    </recommendedName>
</protein>
<keyword evidence="3" id="KW-0576">Peroxisome</keyword>
<proteinExistence type="predicted"/>
<dbReference type="AlphaFoldDB" id="A0A4T0X532"/>
<evidence type="ECO:0000256" key="4">
    <source>
        <dbReference type="ARBA" id="ARBA00046271"/>
    </source>
</evidence>
<keyword evidence="2" id="KW-0472">Membrane</keyword>
<evidence type="ECO:0000256" key="3">
    <source>
        <dbReference type="ARBA" id="ARBA00023140"/>
    </source>
</evidence>
<keyword evidence="1" id="KW-0962">Peroxisome biogenesis</keyword>
<dbReference type="PANTHER" id="PTHR12652:SF50">
    <property type="entry name" value="PEROXIN 11"/>
    <property type="match status" value="1"/>
</dbReference>
<dbReference type="PANTHER" id="PTHR12652">
    <property type="entry name" value="PEROXISOMAL BIOGENESIS FACTOR 11"/>
    <property type="match status" value="1"/>
</dbReference>
<dbReference type="Proteomes" id="UP000307173">
    <property type="component" value="Unassembled WGS sequence"/>
</dbReference>
<dbReference type="EMBL" id="SELW01000141">
    <property type="protein sequence ID" value="TID30576.1"/>
    <property type="molecule type" value="Genomic_DNA"/>
</dbReference>
<comment type="caution">
    <text evidence="5">The sequence shown here is derived from an EMBL/GenBank/DDBJ whole genome shotgun (WGS) entry which is preliminary data.</text>
</comment>
<dbReference type="Pfam" id="PF05648">
    <property type="entry name" value="PEX11"/>
    <property type="match status" value="1"/>
</dbReference>
<accession>A0A4T0X532</accession>
<evidence type="ECO:0008006" key="7">
    <source>
        <dbReference type="Google" id="ProtNLM"/>
    </source>
</evidence>
<dbReference type="GO" id="GO:0016559">
    <property type="term" value="P:peroxisome fission"/>
    <property type="evidence" value="ECO:0007669"/>
    <property type="project" value="InterPro"/>
</dbReference>
<sequence length="244" mass="28269">MTLELLVQHPVYKHILKFTANVETREKLLRLLQYFVRFLRYYKFSSALNPNFAKLLPSLQATFTMARKPLRCLKPLNHLNAFSICVNDELSDPVLRYTEAIKQFGLFFFFSFDGIQWLKLMGLLGGRGYNDHLLKSKFVRNVGKYAAGMWCLALIGGIIKNLRQFQIYIYRYLDSKSIDDNEDVEYKAPLLSLEKIKREFVKNVLDFVIALNLYQDLGINDGIVGGFGVMTSLITLQDLWNSNK</sequence>
<dbReference type="GO" id="GO:0005778">
    <property type="term" value="C:peroxisomal membrane"/>
    <property type="evidence" value="ECO:0007669"/>
    <property type="project" value="UniProtKB-SubCell"/>
</dbReference>
<evidence type="ECO:0000313" key="5">
    <source>
        <dbReference type="EMBL" id="TID30576.1"/>
    </source>
</evidence>
<dbReference type="InterPro" id="IPR008733">
    <property type="entry name" value="PEX11"/>
</dbReference>
<evidence type="ECO:0000256" key="2">
    <source>
        <dbReference type="ARBA" id="ARBA00023136"/>
    </source>
</evidence>
<keyword evidence="6" id="KW-1185">Reference proteome</keyword>
<reference evidence="5 6" key="1">
    <citation type="journal article" date="2019" name="Front. Genet.">
        <title>Whole-Genome Sequencing of the Opportunistic Yeast Pathogen Candida inconspicua Uncovers Its Hybrid Origin.</title>
        <authorList>
            <person name="Mixao V."/>
            <person name="Hansen A.P."/>
            <person name="Saus E."/>
            <person name="Boekhout T."/>
            <person name="Lass-Florl C."/>
            <person name="Gabaldon T."/>
        </authorList>
    </citation>
    <scope>NUCLEOTIDE SEQUENCE [LARGE SCALE GENOMIC DNA]</scope>
    <source>
        <strain evidence="5 6">CBS 180</strain>
    </source>
</reference>
<gene>
    <name evidence="5" type="ORF">CANINC_000931</name>
</gene>
<organism evidence="5 6">
    <name type="scientific">Pichia inconspicua</name>
    <dbReference type="NCBI Taxonomy" id="52247"/>
    <lineage>
        <taxon>Eukaryota</taxon>
        <taxon>Fungi</taxon>
        <taxon>Dikarya</taxon>
        <taxon>Ascomycota</taxon>
        <taxon>Saccharomycotina</taxon>
        <taxon>Pichiomycetes</taxon>
        <taxon>Pichiales</taxon>
        <taxon>Pichiaceae</taxon>
        <taxon>Pichia</taxon>
    </lineage>
</organism>
<evidence type="ECO:0000313" key="6">
    <source>
        <dbReference type="Proteomes" id="UP000307173"/>
    </source>
</evidence>